<name>A0ACB8JHP3_CITSI</name>
<protein>
    <submittedName>
        <fullName evidence="1">Uncharacterized protein</fullName>
    </submittedName>
</protein>
<dbReference type="EMBL" id="CM039176">
    <property type="protein sequence ID" value="KAH9717301.1"/>
    <property type="molecule type" value="Genomic_DNA"/>
</dbReference>
<comment type="caution">
    <text evidence="1">The sequence shown here is derived from an EMBL/GenBank/DDBJ whole genome shotgun (WGS) entry which is preliminary data.</text>
</comment>
<dbReference type="Proteomes" id="UP000829398">
    <property type="component" value="Chromosome 7"/>
</dbReference>
<organism evidence="1 2">
    <name type="scientific">Citrus sinensis</name>
    <name type="common">Sweet orange</name>
    <name type="synonym">Citrus aurantium var. sinensis</name>
    <dbReference type="NCBI Taxonomy" id="2711"/>
    <lineage>
        <taxon>Eukaryota</taxon>
        <taxon>Viridiplantae</taxon>
        <taxon>Streptophyta</taxon>
        <taxon>Embryophyta</taxon>
        <taxon>Tracheophyta</taxon>
        <taxon>Spermatophyta</taxon>
        <taxon>Magnoliopsida</taxon>
        <taxon>eudicotyledons</taxon>
        <taxon>Gunneridae</taxon>
        <taxon>Pentapetalae</taxon>
        <taxon>rosids</taxon>
        <taxon>malvids</taxon>
        <taxon>Sapindales</taxon>
        <taxon>Rutaceae</taxon>
        <taxon>Aurantioideae</taxon>
        <taxon>Citrus</taxon>
    </lineage>
</organism>
<sequence length="259" mass="29948">MLEVIVTLVLELVKWLAPPTERQLVYLRKRNYNANLENLKAELEKLKVERTSIQLRVSEAKEKGEEIEEKVEKWLVNEESTNKHCLKGLCPNLKTRYQLSKKAKTEVKALIELGEEVKKFDIVSHCTIPEEIWLKSNKVYEAFESRVSNLKSTQNALTNANGGIGKTTLAKEFAKQAREDKLFDRVVFSEVSQTSDIKKIQGDIAEKLGLELSEEAEYRRASRLYERLKNENKILVILANIWKLLDLETVKIPFRNDCK</sequence>
<evidence type="ECO:0000313" key="2">
    <source>
        <dbReference type="Proteomes" id="UP000829398"/>
    </source>
</evidence>
<gene>
    <name evidence="1" type="ORF">KPL71_021766</name>
</gene>
<evidence type="ECO:0000313" key="1">
    <source>
        <dbReference type="EMBL" id="KAH9717301.1"/>
    </source>
</evidence>
<accession>A0ACB8JHP3</accession>
<reference evidence="2" key="1">
    <citation type="journal article" date="2023" name="Hortic. Res.">
        <title>A chromosome-level phased genome enabling allele-level studies in sweet orange: a case study on citrus Huanglongbing tolerance.</title>
        <authorList>
            <person name="Wu B."/>
            <person name="Yu Q."/>
            <person name="Deng Z."/>
            <person name="Duan Y."/>
            <person name="Luo F."/>
            <person name="Gmitter F. Jr."/>
        </authorList>
    </citation>
    <scope>NUCLEOTIDE SEQUENCE [LARGE SCALE GENOMIC DNA]</scope>
    <source>
        <strain evidence="2">cv. Valencia</strain>
    </source>
</reference>
<keyword evidence="2" id="KW-1185">Reference proteome</keyword>
<proteinExistence type="predicted"/>